<keyword evidence="1" id="KW-0804">Transcription</keyword>
<name>A0AAE1HHB9_9NEOP</name>
<dbReference type="GO" id="GO:0000428">
    <property type="term" value="C:DNA-directed RNA polymerase complex"/>
    <property type="evidence" value="ECO:0007669"/>
    <property type="project" value="UniProtKB-KW"/>
</dbReference>
<dbReference type="EMBL" id="JAHWGI010001009">
    <property type="protein sequence ID" value="KAK3920610.1"/>
    <property type="molecule type" value="Genomic_DNA"/>
</dbReference>
<protein>
    <submittedName>
        <fullName evidence="1">DNA-directed RNA polymerase subunit beta</fullName>
    </submittedName>
</protein>
<dbReference type="AlphaFoldDB" id="A0AAE1HHB9"/>
<dbReference type="Proteomes" id="UP001219518">
    <property type="component" value="Unassembled WGS sequence"/>
</dbReference>
<keyword evidence="2" id="KW-1185">Reference proteome</keyword>
<organism evidence="1 2">
    <name type="scientific">Frankliniella fusca</name>
    <dbReference type="NCBI Taxonomy" id="407009"/>
    <lineage>
        <taxon>Eukaryota</taxon>
        <taxon>Metazoa</taxon>
        <taxon>Ecdysozoa</taxon>
        <taxon>Arthropoda</taxon>
        <taxon>Hexapoda</taxon>
        <taxon>Insecta</taxon>
        <taxon>Pterygota</taxon>
        <taxon>Neoptera</taxon>
        <taxon>Paraneoptera</taxon>
        <taxon>Thysanoptera</taxon>
        <taxon>Terebrantia</taxon>
        <taxon>Thripoidea</taxon>
        <taxon>Thripidae</taxon>
        <taxon>Frankliniella</taxon>
    </lineage>
</organism>
<reference evidence="1" key="1">
    <citation type="submission" date="2021-07" db="EMBL/GenBank/DDBJ databases">
        <authorList>
            <person name="Catto M.A."/>
            <person name="Jacobson A."/>
            <person name="Kennedy G."/>
            <person name="Labadie P."/>
            <person name="Hunt B.G."/>
            <person name="Srinivasan R."/>
        </authorList>
    </citation>
    <scope>NUCLEOTIDE SEQUENCE</scope>
    <source>
        <strain evidence="1">PL_HMW_Pooled</strain>
        <tissue evidence="1">Head</tissue>
    </source>
</reference>
<proteinExistence type="predicted"/>
<evidence type="ECO:0000313" key="2">
    <source>
        <dbReference type="Proteomes" id="UP001219518"/>
    </source>
</evidence>
<sequence>MFSLLQRNFSWNCPPVETEKTVCAVDVLFCDQVEEVDDCSYPTNTTEDISIADCSLVADSEQTECRSELLEDNLELEDTTQDKITEEVVENVFTPGEEEIILVCDESGEYMLPDFEELQSDFMLVSSFQEDEWAEEPVPENTFENNLNPFDALISNLQNTIPEEWIISPTRKNVRLTLLSHFENIVPKFPGIFCRGIFPGISSGRLGKYGKIRENMGK</sequence>
<accession>A0AAE1HHB9</accession>
<comment type="caution">
    <text evidence="1">The sequence shown here is derived from an EMBL/GenBank/DDBJ whole genome shotgun (WGS) entry which is preliminary data.</text>
</comment>
<keyword evidence="1" id="KW-0240">DNA-directed RNA polymerase</keyword>
<evidence type="ECO:0000313" key="1">
    <source>
        <dbReference type="EMBL" id="KAK3920610.1"/>
    </source>
</evidence>
<reference evidence="1" key="2">
    <citation type="journal article" date="2023" name="BMC Genomics">
        <title>Pest status, molecular evolution, and epigenetic factors derived from the genome assembly of Frankliniella fusca, a thysanopteran phytovirus vector.</title>
        <authorList>
            <person name="Catto M.A."/>
            <person name="Labadie P.E."/>
            <person name="Jacobson A.L."/>
            <person name="Kennedy G.G."/>
            <person name="Srinivasan R."/>
            <person name="Hunt B.G."/>
        </authorList>
    </citation>
    <scope>NUCLEOTIDE SEQUENCE</scope>
    <source>
        <strain evidence="1">PL_HMW_Pooled</strain>
    </source>
</reference>
<gene>
    <name evidence="1" type="ORF">KUF71_001160</name>
</gene>